<keyword evidence="2" id="KW-1185">Reference proteome</keyword>
<dbReference type="KEGG" id="nmv:NITMOv2_4348"/>
<reference evidence="1 2" key="1">
    <citation type="journal article" date="2015" name="Proc. Natl. Acad. Sci. U.S.A.">
        <title>Expanded metabolic versatility of ubiquitous nitrite-oxidizing bacteria from the genus Nitrospira.</title>
        <authorList>
            <person name="Koch H."/>
            <person name="Lucker S."/>
            <person name="Albertsen M."/>
            <person name="Kitzinger K."/>
            <person name="Herbold C."/>
            <person name="Spieck E."/>
            <person name="Nielsen P.H."/>
            <person name="Wagner M."/>
            <person name="Daims H."/>
        </authorList>
    </citation>
    <scope>NUCLEOTIDE SEQUENCE [LARGE SCALE GENOMIC DNA]</scope>
    <source>
        <strain evidence="1 2">NSP M-1</strain>
    </source>
</reference>
<dbReference type="STRING" id="42253.NITMOv2_4348"/>
<proteinExistence type="predicted"/>
<name>A0A0K2GIM8_NITMO</name>
<evidence type="ECO:0008006" key="3">
    <source>
        <dbReference type="Google" id="ProtNLM"/>
    </source>
</evidence>
<sequence>MPPSSAPFRLFEQTAHWFARARAALLDELPCRPGCHRCCIGLFPVTLLDREAIKAGLSSLPSATREAIVDTAARQAGMIAAAVPRLAESRCVDQWPDADLDALAEQYRDLPCPALQKDGSCGVYAFRPLACRSMGIPIETDGIVQGACEVQTSVPLVRLSSSFRREEDLLAEAEAEQLAALRRKRGADGDELLLPFAFLP</sequence>
<gene>
    <name evidence="1" type="ORF">NITMOv2_4348</name>
</gene>
<dbReference type="Pfam" id="PF03692">
    <property type="entry name" value="CxxCxxCC"/>
    <property type="match status" value="1"/>
</dbReference>
<dbReference type="OrthoDB" id="9810361at2"/>
<accession>A0A0K2GIM8</accession>
<evidence type="ECO:0000313" key="2">
    <source>
        <dbReference type="Proteomes" id="UP000069205"/>
    </source>
</evidence>
<dbReference type="AlphaFoldDB" id="A0A0K2GIM8"/>
<dbReference type="EMBL" id="CP011801">
    <property type="protein sequence ID" value="ALA60724.1"/>
    <property type="molecule type" value="Genomic_DNA"/>
</dbReference>
<organism evidence="1 2">
    <name type="scientific">Nitrospira moscoviensis</name>
    <dbReference type="NCBI Taxonomy" id="42253"/>
    <lineage>
        <taxon>Bacteria</taxon>
        <taxon>Pseudomonadati</taxon>
        <taxon>Nitrospirota</taxon>
        <taxon>Nitrospiria</taxon>
        <taxon>Nitrospirales</taxon>
        <taxon>Nitrospiraceae</taxon>
        <taxon>Nitrospira</taxon>
    </lineage>
</organism>
<dbReference type="PATRIC" id="fig|42253.5.peg.4292"/>
<dbReference type="Proteomes" id="UP000069205">
    <property type="component" value="Chromosome"/>
</dbReference>
<evidence type="ECO:0000313" key="1">
    <source>
        <dbReference type="EMBL" id="ALA60724.1"/>
    </source>
</evidence>
<dbReference type="RefSeq" id="WP_053381538.1">
    <property type="nucleotide sequence ID" value="NZ_CP011801.1"/>
</dbReference>
<dbReference type="InterPro" id="IPR005358">
    <property type="entry name" value="Puta_zinc/iron-chelating_dom"/>
</dbReference>
<protein>
    <recommendedName>
        <fullName evidence="3">YkgJ family cysteine cluster protein</fullName>
    </recommendedName>
</protein>